<dbReference type="PANTHER" id="PTHR43591">
    <property type="entry name" value="METHYLTRANSFERASE"/>
    <property type="match status" value="1"/>
</dbReference>
<dbReference type="GO" id="GO:0032259">
    <property type="term" value="P:methylation"/>
    <property type="evidence" value="ECO:0007669"/>
    <property type="project" value="UniProtKB-KW"/>
</dbReference>
<proteinExistence type="predicted"/>
<dbReference type="Gene3D" id="3.40.50.150">
    <property type="entry name" value="Vaccinia Virus protein VP39"/>
    <property type="match status" value="1"/>
</dbReference>
<dbReference type="SUPFAM" id="SSF53335">
    <property type="entry name" value="S-adenosyl-L-methionine-dependent methyltransferases"/>
    <property type="match status" value="1"/>
</dbReference>
<protein>
    <submittedName>
        <fullName evidence="2">Class I SAM-dependent methyltransferase</fullName>
    </submittedName>
</protein>
<evidence type="ECO:0000259" key="1">
    <source>
        <dbReference type="Pfam" id="PF13649"/>
    </source>
</evidence>
<dbReference type="CDD" id="cd02440">
    <property type="entry name" value="AdoMet_MTases"/>
    <property type="match status" value="1"/>
</dbReference>
<sequence length="254" mass="27610">MGEPPVSTARVRELLDPSRLDREPDDSAGYLDLLGDTEEYRRTRAQRAMHSGLVASIYQRWWRPALTVLLSQGATVEEEGREAVRLLDLGGPMRVLDVACGPGNFTRLFASALSGDGLAVGLDASEPMLARAVRDNAVPRAGYLRADARRLPFPTASFDAVCCYAALYLVPEPFTVLSEMLRVLAPGGRLALMTSLRPDAEPLRTAASGLAWANGLRLFDREELTGVLRSAGLVDIRQRAGGFAQFVSGRRPLD</sequence>
<dbReference type="PANTHER" id="PTHR43591:SF24">
    <property type="entry name" value="2-METHOXY-6-POLYPRENYL-1,4-BENZOQUINOL METHYLASE, MITOCHONDRIAL"/>
    <property type="match status" value="1"/>
</dbReference>
<accession>A0ABP9QE27</accession>
<dbReference type="InterPro" id="IPR029063">
    <property type="entry name" value="SAM-dependent_MTases_sf"/>
</dbReference>
<gene>
    <name evidence="2" type="ORF">GCM10023321_42870</name>
</gene>
<keyword evidence="2" id="KW-0808">Transferase</keyword>
<name>A0ABP9QE27_9PSEU</name>
<keyword evidence="3" id="KW-1185">Reference proteome</keyword>
<feature type="domain" description="Methyltransferase" evidence="1">
    <location>
        <begin position="95"/>
        <end position="188"/>
    </location>
</feature>
<keyword evidence="2" id="KW-0489">Methyltransferase</keyword>
<organism evidence="2 3">
    <name type="scientific">Pseudonocardia eucalypti</name>
    <dbReference type="NCBI Taxonomy" id="648755"/>
    <lineage>
        <taxon>Bacteria</taxon>
        <taxon>Bacillati</taxon>
        <taxon>Actinomycetota</taxon>
        <taxon>Actinomycetes</taxon>
        <taxon>Pseudonocardiales</taxon>
        <taxon>Pseudonocardiaceae</taxon>
        <taxon>Pseudonocardia</taxon>
    </lineage>
</organism>
<reference evidence="3" key="1">
    <citation type="journal article" date="2019" name="Int. J. Syst. Evol. Microbiol.">
        <title>The Global Catalogue of Microorganisms (GCM) 10K type strain sequencing project: providing services to taxonomists for standard genome sequencing and annotation.</title>
        <authorList>
            <consortium name="The Broad Institute Genomics Platform"/>
            <consortium name="The Broad Institute Genome Sequencing Center for Infectious Disease"/>
            <person name="Wu L."/>
            <person name="Ma J."/>
        </authorList>
    </citation>
    <scope>NUCLEOTIDE SEQUENCE [LARGE SCALE GENOMIC DNA]</scope>
    <source>
        <strain evidence="3">JCM 18303</strain>
    </source>
</reference>
<evidence type="ECO:0000313" key="3">
    <source>
        <dbReference type="Proteomes" id="UP001428817"/>
    </source>
</evidence>
<dbReference type="Pfam" id="PF13649">
    <property type="entry name" value="Methyltransf_25"/>
    <property type="match status" value="1"/>
</dbReference>
<evidence type="ECO:0000313" key="2">
    <source>
        <dbReference type="EMBL" id="GAA5160357.1"/>
    </source>
</evidence>
<dbReference type="Proteomes" id="UP001428817">
    <property type="component" value="Unassembled WGS sequence"/>
</dbReference>
<comment type="caution">
    <text evidence="2">The sequence shown here is derived from an EMBL/GenBank/DDBJ whole genome shotgun (WGS) entry which is preliminary data.</text>
</comment>
<dbReference type="InterPro" id="IPR041698">
    <property type="entry name" value="Methyltransf_25"/>
</dbReference>
<dbReference type="EMBL" id="BAABJP010000020">
    <property type="protein sequence ID" value="GAA5160357.1"/>
    <property type="molecule type" value="Genomic_DNA"/>
</dbReference>
<dbReference type="GO" id="GO:0008168">
    <property type="term" value="F:methyltransferase activity"/>
    <property type="evidence" value="ECO:0007669"/>
    <property type="project" value="UniProtKB-KW"/>
</dbReference>